<accession>A8LPE2</accession>
<dbReference type="InterPro" id="IPR000362">
    <property type="entry name" value="Fumarate_lyase_fam"/>
</dbReference>
<sequence length="348" mass="36880">MAAGGQNRLFDGLFADPEIAALFSAETMFAHFRHYEMALTEAQGAVGRVKDAARIAARIAKFEIAPDAISDRVTQDGVPVPAYVAALEAALGVDAAAVHLDATSQDLMDTSLALSLRRLSEVLAARLDRVIVALDGLQAAQGARTLMGRTRMQAALPIPVATRLEAWQTPLLRARDRFPEARAGVEQLQFGGPVGQRSPQMAAIAERLAKALDLPPPGPVWHSTRDGVVGYGTWLALVTGSLGKMGQDIALMSQQGLDDARLSGGGTSSAMPHKQNPIAAETLVTLARFNAVQIGGLHQAMVHEQERSGAAWALEWMILPQICEATGAALRHAAALLDSIETLGKKPV</sequence>
<name>A8LPE2_DINSH</name>
<dbReference type="SUPFAM" id="SSF48557">
    <property type="entry name" value="L-aspartase-like"/>
    <property type="match status" value="1"/>
</dbReference>
<dbReference type="EC" id="5.5.1.2" evidence="3"/>
<dbReference type="GO" id="GO:0047472">
    <property type="term" value="F:3-carboxy-cis,cis-muconate cycloisomerase activity"/>
    <property type="evidence" value="ECO:0007669"/>
    <property type="project" value="UniProtKB-EC"/>
</dbReference>
<evidence type="ECO:0000259" key="2">
    <source>
        <dbReference type="Pfam" id="PF00206"/>
    </source>
</evidence>
<dbReference type="NCBIfam" id="NF004631">
    <property type="entry name" value="PRK05975.1"/>
    <property type="match status" value="1"/>
</dbReference>
<dbReference type="PRINTS" id="PR00149">
    <property type="entry name" value="FUMRATELYASE"/>
</dbReference>
<protein>
    <submittedName>
        <fullName evidence="3">3-carboxy-cis,cis-muconate cycloisomerase</fullName>
        <ecNumber evidence="3">5.5.1.2</ecNumber>
    </submittedName>
</protein>
<reference evidence="4" key="1">
    <citation type="journal article" date="2010" name="ISME J.">
        <title>The complete genome sequence of the algal symbiont Dinoroseobacter shibae: a hitchhiker's guide to life in the sea.</title>
        <authorList>
            <person name="Wagner-Dobler I."/>
            <person name="Ballhausen B."/>
            <person name="Berger M."/>
            <person name="Brinkhoff T."/>
            <person name="Buchholz I."/>
            <person name="Bunk B."/>
            <person name="Cypionka H."/>
            <person name="Daniel R."/>
            <person name="Drepper T."/>
            <person name="Gerdts G."/>
            <person name="Hahnke S."/>
            <person name="Han C."/>
            <person name="Jahn D."/>
            <person name="Kalhoefer D."/>
            <person name="Kiss H."/>
            <person name="Klenk H.P."/>
            <person name="Kyrpides N."/>
            <person name="Liebl W."/>
            <person name="Liesegang H."/>
            <person name="Meincke L."/>
            <person name="Pati A."/>
            <person name="Petersen J."/>
            <person name="Piekarski T."/>
            <person name="Pommerenke C."/>
            <person name="Pradella S."/>
            <person name="Pukall R."/>
            <person name="Rabus R."/>
            <person name="Stackebrandt E."/>
            <person name="Thole S."/>
            <person name="Thompson L."/>
            <person name="Tielen P."/>
            <person name="Tomasch J."/>
            <person name="von Jan M."/>
            <person name="Wanphrut N."/>
            <person name="Wichels A."/>
            <person name="Zech H."/>
            <person name="Simon M."/>
        </authorList>
    </citation>
    <scope>NUCLEOTIDE SEQUENCE [LARGE SCALE GENOMIC DNA]</scope>
    <source>
        <strain evidence="4">DSM 16493 / NCIMB 14021 / DFL 12</strain>
    </source>
</reference>
<dbReference type="EMBL" id="CP000830">
    <property type="protein sequence ID" value="ABV95207.1"/>
    <property type="molecule type" value="Genomic_DNA"/>
</dbReference>
<dbReference type="InterPro" id="IPR008948">
    <property type="entry name" value="L-Aspartase-like"/>
</dbReference>
<dbReference type="Gene3D" id="1.20.200.10">
    <property type="entry name" value="Fumarase/aspartase (Central domain)"/>
    <property type="match status" value="1"/>
</dbReference>
<gene>
    <name evidence="3" type="primary">pcaB</name>
    <name evidence="3" type="ordered locus">Dshi_3474</name>
</gene>
<dbReference type="OrthoDB" id="9768878at2"/>
<evidence type="ECO:0000313" key="3">
    <source>
        <dbReference type="EMBL" id="ABV95207.1"/>
    </source>
</evidence>
<comment type="similarity">
    <text evidence="1">Belongs to the class-II fumarase/aspartase family.</text>
</comment>
<dbReference type="RefSeq" id="WP_012180131.1">
    <property type="nucleotide sequence ID" value="NC_009952.1"/>
</dbReference>
<organism evidence="3 4">
    <name type="scientific">Dinoroseobacter shibae (strain DSM 16493 / NCIMB 14021 / DFL 12)</name>
    <dbReference type="NCBI Taxonomy" id="398580"/>
    <lineage>
        <taxon>Bacteria</taxon>
        <taxon>Pseudomonadati</taxon>
        <taxon>Pseudomonadota</taxon>
        <taxon>Alphaproteobacteria</taxon>
        <taxon>Rhodobacterales</taxon>
        <taxon>Roseobacteraceae</taxon>
        <taxon>Dinoroseobacter</taxon>
    </lineage>
</organism>
<keyword evidence="3" id="KW-0413">Isomerase</keyword>
<proteinExistence type="inferred from homology"/>
<evidence type="ECO:0000256" key="1">
    <source>
        <dbReference type="ARBA" id="ARBA00034772"/>
    </source>
</evidence>
<dbReference type="HOGENOM" id="CLU_030949_3_0_5"/>
<dbReference type="eggNOG" id="COG0015">
    <property type="taxonomic scope" value="Bacteria"/>
</dbReference>
<dbReference type="InterPro" id="IPR022761">
    <property type="entry name" value="Fumarate_lyase_N"/>
</dbReference>
<evidence type="ECO:0000313" key="4">
    <source>
        <dbReference type="Proteomes" id="UP000006833"/>
    </source>
</evidence>
<dbReference type="Pfam" id="PF00206">
    <property type="entry name" value="Lyase_1"/>
    <property type="match status" value="1"/>
</dbReference>
<dbReference type="PRINTS" id="PR00145">
    <property type="entry name" value="ARGSUCLYASE"/>
</dbReference>
<dbReference type="PANTHER" id="PTHR43172">
    <property type="entry name" value="ADENYLOSUCCINATE LYASE"/>
    <property type="match status" value="1"/>
</dbReference>
<dbReference type="STRING" id="398580.Dshi_3474"/>
<dbReference type="PANTHER" id="PTHR43172:SF2">
    <property type="entry name" value="ADENYLOSUCCINATE LYASE C-TERMINAL DOMAIN-CONTAINING PROTEIN"/>
    <property type="match status" value="1"/>
</dbReference>
<dbReference type="Proteomes" id="UP000006833">
    <property type="component" value="Chromosome"/>
</dbReference>
<dbReference type="AlphaFoldDB" id="A8LPE2"/>
<feature type="domain" description="Fumarate lyase N-terminal" evidence="2">
    <location>
        <begin position="95"/>
        <end position="286"/>
    </location>
</feature>
<keyword evidence="4" id="KW-1185">Reference proteome</keyword>
<dbReference type="KEGG" id="dsh:Dshi_3474"/>